<proteinExistence type="predicted"/>
<dbReference type="EMBL" id="KQ435940">
    <property type="protein sequence ID" value="KOX68282.1"/>
    <property type="molecule type" value="Genomic_DNA"/>
</dbReference>
<dbReference type="AlphaFoldDB" id="A0A0N1IT21"/>
<protein>
    <submittedName>
        <fullName evidence="2">Uncharacterized protein</fullName>
    </submittedName>
</protein>
<feature type="region of interest" description="Disordered" evidence="1">
    <location>
        <begin position="11"/>
        <end position="45"/>
    </location>
</feature>
<name>A0A0N1IT21_9HYME</name>
<dbReference type="Proteomes" id="UP000053105">
    <property type="component" value="Unassembled WGS sequence"/>
</dbReference>
<accession>A0A0N1IT21</accession>
<evidence type="ECO:0000313" key="2">
    <source>
        <dbReference type="EMBL" id="KOX68282.1"/>
    </source>
</evidence>
<reference evidence="2 3" key="1">
    <citation type="submission" date="2015-07" db="EMBL/GenBank/DDBJ databases">
        <title>The genome of Melipona quadrifasciata.</title>
        <authorList>
            <person name="Pan H."/>
            <person name="Kapheim K."/>
        </authorList>
    </citation>
    <scope>NUCLEOTIDE SEQUENCE [LARGE SCALE GENOMIC DNA]</scope>
    <source>
        <strain evidence="2">0111107301</strain>
        <tissue evidence="2">Whole body</tissue>
    </source>
</reference>
<sequence length="73" mass="7799">MEGLRKVFSVTGLGGFGNRRSDAEGVVKQASSAPSSNDRGDSQVEVQTCDIFWTTGTTGEDKTTQSDVKDDIK</sequence>
<organism evidence="2 3">
    <name type="scientific">Melipona quadrifasciata</name>
    <dbReference type="NCBI Taxonomy" id="166423"/>
    <lineage>
        <taxon>Eukaryota</taxon>
        <taxon>Metazoa</taxon>
        <taxon>Ecdysozoa</taxon>
        <taxon>Arthropoda</taxon>
        <taxon>Hexapoda</taxon>
        <taxon>Insecta</taxon>
        <taxon>Pterygota</taxon>
        <taxon>Neoptera</taxon>
        <taxon>Endopterygota</taxon>
        <taxon>Hymenoptera</taxon>
        <taxon>Apocrita</taxon>
        <taxon>Aculeata</taxon>
        <taxon>Apoidea</taxon>
        <taxon>Anthophila</taxon>
        <taxon>Apidae</taxon>
        <taxon>Melipona</taxon>
    </lineage>
</organism>
<evidence type="ECO:0000256" key="1">
    <source>
        <dbReference type="SAM" id="MobiDB-lite"/>
    </source>
</evidence>
<evidence type="ECO:0000313" key="3">
    <source>
        <dbReference type="Proteomes" id="UP000053105"/>
    </source>
</evidence>
<gene>
    <name evidence="2" type="ORF">WN51_07963</name>
</gene>
<keyword evidence="3" id="KW-1185">Reference proteome</keyword>